<gene>
    <name evidence="1" type="ORF">NCTC13098_01763</name>
</gene>
<dbReference type="SUPFAM" id="SSF51735">
    <property type="entry name" value="NAD(P)-binding Rossmann-fold domains"/>
    <property type="match status" value="1"/>
</dbReference>
<reference evidence="1 2" key="1">
    <citation type="submission" date="2018-12" db="EMBL/GenBank/DDBJ databases">
        <authorList>
            <consortium name="Pathogen Informatics"/>
        </authorList>
    </citation>
    <scope>NUCLEOTIDE SEQUENCE [LARGE SCALE GENOMIC DNA]</scope>
    <source>
        <strain evidence="1 2">NCTC13098</strain>
    </source>
</reference>
<sequence length="363" mass="39632">MQAGFIGLGAVVETAWLPALKNLAIPLAACWGFDSDPQRMPEGVSRCGSLTVLLAKPLDILFITTASLQHLPVLEAALASSCPRIVVEKPIVATLQQIAHLRALLRAPENARRVLALDHWMARDGALKLALGQLDARWQPESGVQGGRPLLSSPQDIVRIDGFLQEPSGFDERGDPVALNFATGRADTRRLRHPDGVILDIGTHVLAMLRETIRSCGGDDRIYLAVRQAKDRLGQAIAPGDTQTAEGEAHLQGELSGIPLNIWLNKYAGPAGGQKGMRIALRDGRTINLDRRENSEVVELIAGERVQRWRRAGAIYEHCLGEHILGASSLFARAPDEVARLTRRRIDEVALLLELQQQIRGPH</sequence>
<name>A0A3P8LZ67_RAOTE</name>
<dbReference type="InterPro" id="IPR036291">
    <property type="entry name" value="NAD(P)-bd_dom_sf"/>
</dbReference>
<evidence type="ECO:0000313" key="2">
    <source>
        <dbReference type="Proteomes" id="UP000274346"/>
    </source>
</evidence>
<evidence type="ECO:0000313" key="1">
    <source>
        <dbReference type="EMBL" id="VDR25440.1"/>
    </source>
</evidence>
<proteinExistence type="predicted"/>
<dbReference type="Proteomes" id="UP000274346">
    <property type="component" value="Chromosome"/>
</dbReference>
<dbReference type="KEGG" id="rtg:NCTC13098_01763"/>
<protein>
    <submittedName>
        <fullName evidence="1">Oxidoreductase family, NAD-binding Rossmann fold</fullName>
    </submittedName>
</protein>
<dbReference type="EMBL" id="LR131271">
    <property type="protein sequence ID" value="VDR25440.1"/>
    <property type="molecule type" value="Genomic_DNA"/>
</dbReference>
<dbReference type="AlphaFoldDB" id="A0A3P8LZ67"/>
<dbReference type="Gene3D" id="3.40.50.720">
    <property type="entry name" value="NAD(P)-binding Rossmann-like Domain"/>
    <property type="match status" value="1"/>
</dbReference>
<accession>A0A3P8LZ67</accession>
<organism evidence="1 2">
    <name type="scientific">Raoultella terrigena</name>
    <name type="common">Klebsiella terrigena</name>
    <dbReference type="NCBI Taxonomy" id="577"/>
    <lineage>
        <taxon>Bacteria</taxon>
        <taxon>Pseudomonadati</taxon>
        <taxon>Pseudomonadota</taxon>
        <taxon>Gammaproteobacteria</taxon>
        <taxon>Enterobacterales</taxon>
        <taxon>Enterobacteriaceae</taxon>
        <taxon>Klebsiella/Raoultella group</taxon>
        <taxon>Raoultella</taxon>
    </lineage>
</organism>